<evidence type="ECO:0000256" key="4">
    <source>
        <dbReference type="ARBA" id="ARBA00023284"/>
    </source>
</evidence>
<dbReference type="InterPro" id="IPR036249">
    <property type="entry name" value="Thioredoxin-like_sf"/>
</dbReference>
<dbReference type="eggNOG" id="COG0526">
    <property type="taxonomic scope" value="Bacteria"/>
</dbReference>
<dbReference type="PROSITE" id="PS51352">
    <property type="entry name" value="THIOREDOXIN_2"/>
    <property type="match status" value="1"/>
</dbReference>
<keyword evidence="5" id="KW-0732">Signal</keyword>
<dbReference type="AlphaFoldDB" id="K1M6B1"/>
<feature type="domain" description="Thioredoxin" evidence="6">
    <location>
        <begin position="292"/>
        <end position="426"/>
    </location>
</feature>
<dbReference type="InterPro" id="IPR017937">
    <property type="entry name" value="Thioredoxin_CS"/>
</dbReference>
<reference evidence="7 8" key="1">
    <citation type="submission" date="2012-07" db="EMBL/GenBank/DDBJ databases">
        <title>The Genome Sequence of Bergeyella zoohelcum ATCC 43767.</title>
        <authorList>
            <consortium name="The Broad Institute Genome Sequencing Platform"/>
            <person name="Earl A."/>
            <person name="Ward D."/>
            <person name="Feldgarden M."/>
            <person name="Gevers D."/>
            <person name="Huys G."/>
            <person name="Walker B."/>
            <person name="Young S.K."/>
            <person name="Zeng Q."/>
            <person name="Gargeya S."/>
            <person name="Fitzgerald M."/>
            <person name="Haas B."/>
            <person name="Abouelleil A."/>
            <person name="Alvarado L."/>
            <person name="Arachchi H.M."/>
            <person name="Berlin A.M."/>
            <person name="Chapman S.B."/>
            <person name="Goldberg J."/>
            <person name="Griggs A."/>
            <person name="Gujja S."/>
            <person name="Hansen M."/>
            <person name="Howarth C."/>
            <person name="Imamovic A."/>
            <person name="Larimer J."/>
            <person name="McCowen C."/>
            <person name="Montmayeur A."/>
            <person name="Murphy C."/>
            <person name="Neiman D."/>
            <person name="Pearson M."/>
            <person name="Priest M."/>
            <person name="Roberts A."/>
            <person name="Saif S."/>
            <person name="Shea T."/>
            <person name="Sisk P."/>
            <person name="Sykes S."/>
            <person name="Wortman J."/>
            <person name="Nusbaum C."/>
            <person name="Birren B."/>
        </authorList>
    </citation>
    <scope>NUCLEOTIDE SEQUENCE [LARGE SCALE GENOMIC DNA]</scope>
    <source>
        <strain evidence="7 8">ATCC 43767</strain>
    </source>
</reference>
<dbReference type="PATRIC" id="fig|883096.3.peg.91"/>
<dbReference type="Gene3D" id="3.40.30.10">
    <property type="entry name" value="Glutaredoxin"/>
    <property type="match status" value="1"/>
</dbReference>
<keyword evidence="2" id="KW-0201">Cytochrome c-type biogenesis</keyword>
<name>K1M6B1_9FLAO</name>
<dbReference type="GO" id="GO:0017004">
    <property type="term" value="P:cytochrome complex assembly"/>
    <property type="evidence" value="ECO:0007669"/>
    <property type="project" value="UniProtKB-KW"/>
</dbReference>
<proteinExistence type="predicted"/>
<dbReference type="PANTHER" id="PTHR42852:SF6">
    <property type="entry name" value="THIOL:DISULFIDE INTERCHANGE PROTEIN DSBE"/>
    <property type="match status" value="1"/>
</dbReference>
<evidence type="ECO:0000256" key="2">
    <source>
        <dbReference type="ARBA" id="ARBA00022748"/>
    </source>
</evidence>
<dbReference type="InterPro" id="IPR013766">
    <property type="entry name" value="Thioredoxin_domain"/>
</dbReference>
<dbReference type="EMBL" id="AGYA01000003">
    <property type="protein sequence ID" value="EKB59727.1"/>
    <property type="molecule type" value="Genomic_DNA"/>
</dbReference>
<keyword evidence="8" id="KW-1185">Reference proteome</keyword>
<sequence>MINNKSIFLGAMLSVAMMANAQISLKLSSSSVFPNQEVYIYGVNGSKDIMLGREKTNNKGELNFSSKQNYIGLMKAYFPDENFTVRFVSENKPVSIVINQDKKITYLDEANKMMNTAQELMHKSEIILPALVQIAGYYEPSSAFGKALDQEINFLKNTNTNTSAYPFVTYYLTTFSKYGKQMTGKEKNIKGEDFISFINKSGPYLESSGLLRTILLNYLNISGKNPEQATDDMMAVLQYETPRGQTVLSEFIDIFDAYGMKDTKQKYLANAQNLKCTINDRLAKTIKANKDTSVGATLPNYAFVNAINTKAKTVHEVKADKKVIVFWSSTCAHCETELPKILEKYPQMKQKGIEVIGLSLDADKANYENKANMYPWINASELRGWNSSFVSTYNVHGTPSYYVVDNKNKIIAVPEHLQDLLQFLGL</sequence>
<dbReference type="CDD" id="cd02966">
    <property type="entry name" value="TlpA_like_family"/>
    <property type="match status" value="1"/>
</dbReference>
<feature type="signal peptide" evidence="5">
    <location>
        <begin position="1"/>
        <end position="21"/>
    </location>
</feature>
<dbReference type="SUPFAM" id="SSF52833">
    <property type="entry name" value="Thioredoxin-like"/>
    <property type="match status" value="1"/>
</dbReference>
<evidence type="ECO:0000256" key="5">
    <source>
        <dbReference type="SAM" id="SignalP"/>
    </source>
</evidence>
<dbReference type="InterPro" id="IPR012336">
    <property type="entry name" value="Thioredoxin-like_fold"/>
</dbReference>
<evidence type="ECO:0000256" key="3">
    <source>
        <dbReference type="ARBA" id="ARBA00023157"/>
    </source>
</evidence>
<dbReference type="PANTHER" id="PTHR42852">
    <property type="entry name" value="THIOL:DISULFIDE INTERCHANGE PROTEIN DSBE"/>
    <property type="match status" value="1"/>
</dbReference>
<evidence type="ECO:0000313" key="7">
    <source>
        <dbReference type="EMBL" id="EKB59727.1"/>
    </source>
</evidence>
<keyword evidence="3" id="KW-1015">Disulfide bond</keyword>
<evidence type="ECO:0000256" key="1">
    <source>
        <dbReference type="ARBA" id="ARBA00004196"/>
    </source>
</evidence>
<dbReference type="RefSeq" id="WP_002661458.1">
    <property type="nucleotide sequence ID" value="NZ_JH932293.1"/>
</dbReference>
<protein>
    <recommendedName>
        <fullName evidence="6">Thioredoxin domain-containing protein</fullName>
    </recommendedName>
</protein>
<feature type="chain" id="PRO_5003850891" description="Thioredoxin domain-containing protein" evidence="5">
    <location>
        <begin position="22"/>
        <end position="426"/>
    </location>
</feature>
<dbReference type="Pfam" id="PF13905">
    <property type="entry name" value="Thioredoxin_8"/>
    <property type="match status" value="1"/>
</dbReference>
<dbReference type="PROSITE" id="PS00194">
    <property type="entry name" value="THIOREDOXIN_1"/>
    <property type="match status" value="1"/>
</dbReference>
<comment type="caution">
    <text evidence="7">The sequence shown here is derived from an EMBL/GenBank/DDBJ whole genome shotgun (WGS) entry which is preliminary data.</text>
</comment>
<comment type="subcellular location">
    <subcellularLocation>
        <location evidence="1">Cell envelope</location>
    </subcellularLocation>
</comment>
<dbReference type="InterPro" id="IPR050553">
    <property type="entry name" value="Thioredoxin_ResA/DsbE_sf"/>
</dbReference>
<keyword evidence="4" id="KW-0676">Redox-active center</keyword>
<accession>K1M6B1</accession>
<evidence type="ECO:0000259" key="6">
    <source>
        <dbReference type="PROSITE" id="PS51352"/>
    </source>
</evidence>
<dbReference type="Proteomes" id="UP000006085">
    <property type="component" value="Unassembled WGS sequence"/>
</dbReference>
<evidence type="ECO:0000313" key="8">
    <source>
        <dbReference type="Proteomes" id="UP000006085"/>
    </source>
</evidence>
<organism evidence="7 8">
    <name type="scientific">Bergeyella zoohelcum ATCC 43767</name>
    <dbReference type="NCBI Taxonomy" id="883096"/>
    <lineage>
        <taxon>Bacteria</taxon>
        <taxon>Pseudomonadati</taxon>
        <taxon>Bacteroidota</taxon>
        <taxon>Flavobacteriia</taxon>
        <taxon>Flavobacteriales</taxon>
        <taxon>Weeksellaceae</taxon>
        <taxon>Bergeyella</taxon>
    </lineage>
</organism>
<dbReference type="STRING" id="883096.HMPREF9699_00092"/>
<dbReference type="HOGENOM" id="CLU_633055_0_0_10"/>
<gene>
    <name evidence="7" type="ORF">HMPREF9699_00092</name>
</gene>
<dbReference type="GO" id="GO:0030313">
    <property type="term" value="C:cell envelope"/>
    <property type="evidence" value="ECO:0007669"/>
    <property type="project" value="UniProtKB-SubCell"/>
</dbReference>